<name>A0A7W9U072_9BURK</name>
<evidence type="ECO:0000313" key="1">
    <source>
        <dbReference type="EMBL" id="MBB6104603.1"/>
    </source>
</evidence>
<reference evidence="1 2" key="1">
    <citation type="submission" date="2020-08" db="EMBL/GenBank/DDBJ databases">
        <title>Above-ground endophytic microbial communities from plants in different locations in the United States.</title>
        <authorList>
            <person name="Frank C."/>
        </authorList>
    </citation>
    <scope>NUCLEOTIDE SEQUENCE [LARGE SCALE GENOMIC DNA]</scope>
    <source>
        <strain evidence="1 2">WP4_2_2</strain>
    </source>
</reference>
<proteinExistence type="predicted"/>
<organism evidence="1 2">
    <name type="scientific">Paraburkholderia bannensis</name>
    <dbReference type="NCBI Taxonomy" id="765414"/>
    <lineage>
        <taxon>Bacteria</taxon>
        <taxon>Pseudomonadati</taxon>
        <taxon>Pseudomonadota</taxon>
        <taxon>Betaproteobacteria</taxon>
        <taxon>Burkholderiales</taxon>
        <taxon>Burkholderiaceae</taxon>
        <taxon>Paraburkholderia</taxon>
    </lineage>
</organism>
<dbReference type="RefSeq" id="WP_183726991.1">
    <property type="nucleotide sequence ID" value="NZ_JACHBW010000013.1"/>
</dbReference>
<dbReference type="Proteomes" id="UP000571554">
    <property type="component" value="Unassembled WGS sequence"/>
</dbReference>
<dbReference type="AlphaFoldDB" id="A0A7W9U072"/>
<keyword evidence="2" id="KW-1185">Reference proteome</keyword>
<gene>
    <name evidence="1" type="ORF">F4827_004462</name>
</gene>
<protein>
    <submittedName>
        <fullName evidence="1">Uncharacterized protein</fullName>
    </submittedName>
</protein>
<dbReference type="EMBL" id="JACHBW010000013">
    <property type="protein sequence ID" value="MBB6104603.1"/>
    <property type="molecule type" value="Genomic_DNA"/>
</dbReference>
<comment type="caution">
    <text evidence="1">The sequence shown here is derived from an EMBL/GenBank/DDBJ whole genome shotgun (WGS) entry which is preliminary data.</text>
</comment>
<evidence type="ECO:0000313" key="2">
    <source>
        <dbReference type="Proteomes" id="UP000571554"/>
    </source>
</evidence>
<accession>A0A7W9U072</accession>
<sequence>MKRRSFLKSLGVAATPLVRFTPPLVAPERIALYDRDLAKGRTLAHYARRAGMPAWSLRDAAADDIGMLWHVQLAAFPARTDAPTVALCALRASDRFVLERLAGPRGFIVIDDKNISVPD</sequence>